<feature type="domain" description="Cytochrome c" evidence="6">
    <location>
        <begin position="43"/>
        <end position="135"/>
    </location>
</feature>
<accession>W7YGC3</accession>
<keyword evidence="1 4" id="KW-0349">Heme</keyword>
<dbReference type="eggNOG" id="COG2010">
    <property type="taxonomic scope" value="Bacteria"/>
</dbReference>
<feature type="transmembrane region" description="Helical" evidence="5">
    <location>
        <begin position="149"/>
        <end position="169"/>
    </location>
</feature>
<reference evidence="7 8" key="1">
    <citation type="journal article" date="2014" name="Genome Announc.">
        <title>Draft Genome Sequence of Cytophaga fermentans JCM 21142T, a Facultative Anaerobe Isolated from Marine Mud.</title>
        <authorList>
            <person name="Starns D."/>
            <person name="Oshima K."/>
            <person name="Suda W."/>
            <person name="Iino T."/>
            <person name="Yuki M."/>
            <person name="Inoue J."/>
            <person name="Kitamura K."/>
            <person name="Iida T."/>
            <person name="Darby A."/>
            <person name="Hattori M."/>
            <person name="Ohkuma M."/>
        </authorList>
    </citation>
    <scope>NUCLEOTIDE SEQUENCE [LARGE SCALE GENOMIC DNA]</scope>
    <source>
        <strain evidence="7 8">JCM 21142</strain>
    </source>
</reference>
<dbReference type="PROSITE" id="PS51007">
    <property type="entry name" value="CYTC"/>
    <property type="match status" value="1"/>
</dbReference>
<gene>
    <name evidence="7" type="ORF">JCM21142_263</name>
</gene>
<dbReference type="Gene3D" id="3.90.10.10">
    <property type="entry name" value="Cytochrome C3"/>
    <property type="match status" value="2"/>
</dbReference>
<proteinExistence type="predicted"/>
<dbReference type="GO" id="GO:0009055">
    <property type="term" value="F:electron transfer activity"/>
    <property type="evidence" value="ECO:0007669"/>
    <property type="project" value="InterPro"/>
</dbReference>
<sequence length="374" mass="41915">MNILSSFKPVSAKLIVIFCLLFSFFPYSSSSQEHLPFNQSEEYHLMMGERLYHGLISTGGDNPSCISCHAKFTDDKINWNPSAMEIVMAADTLSAEQFKSAVNSPADGFIAKVHKGYQLNDEQLSQIRLYLKSLGTEGVGEKPKSYPQLLLFLLVGSLMALAIVDLLFTKKIRYRAIHILVILAGITVHLKMAYSEASELGRSQGYMPDQPIKFSHQVHAGDNKIDCMYCHYNAENGKSAGIPGPGLCMNCHVIVREGSRSGKSEIAKLVKHFEEGSDIEWVRVHNLPDHVFFSHAQHVNAGKLDCTACHGAVDEMHILKQENDLSMGWCLDCHRRTNVQFANDYYSIYDKYHNELSEGVRDSIKLLILVPMIV</sequence>
<dbReference type="InterPro" id="IPR009056">
    <property type="entry name" value="Cyt_c-like_dom"/>
</dbReference>
<evidence type="ECO:0000259" key="6">
    <source>
        <dbReference type="PROSITE" id="PS51007"/>
    </source>
</evidence>
<dbReference type="InterPro" id="IPR036909">
    <property type="entry name" value="Cyt_c-like_dom_sf"/>
</dbReference>
<organism evidence="7 8">
    <name type="scientific">Saccharicrinis fermentans DSM 9555 = JCM 21142</name>
    <dbReference type="NCBI Taxonomy" id="869213"/>
    <lineage>
        <taxon>Bacteria</taxon>
        <taxon>Pseudomonadati</taxon>
        <taxon>Bacteroidota</taxon>
        <taxon>Bacteroidia</taxon>
        <taxon>Marinilabiliales</taxon>
        <taxon>Marinilabiliaceae</taxon>
        <taxon>Saccharicrinis</taxon>
    </lineage>
</organism>
<comment type="caution">
    <text evidence="7">The sequence shown here is derived from an EMBL/GenBank/DDBJ whole genome shotgun (WGS) entry which is preliminary data.</text>
</comment>
<evidence type="ECO:0000313" key="7">
    <source>
        <dbReference type="EMBL" id="GAF01649.1"/>
    </source>
</evidence>
<dbReference type="InterPro" id="IPR036280">
    <property type="entry name" value="Multihaem_cyt_sf"/>
</dbReference>
<evidence type="ECO:0000256" key="3">
    <source>
        <dbReference type="ARBA" id="ARBA00023004"/>
    </source>
</evidence>
<dbReference type="EMBL" id="BAMD01000002">
    <property type="protein sequence ID" value="GAF01649.1"/>
    <property type="molecule type" value="Genomic_DNA"/>
</dbReference>
<dbReference type="RefSeq" id="WP_052522043.1">
    <property type="nucleotide sequence ID" value="NZ_BAMD01000002.1"/>
</dbReference>
<dbReference type="STRING" id="869213.GCA_000517085_03234"/>
<keyword evidence="3 4" id="KW-0408">Iron</keyword>
<dbReference type="PANTHER" id="PTHR39425:SF1">
    <property type="entry name" value="CYTOCHROME C7-LIKE DOMAIN-CONTAINING PROTEIN"/>
    <property type="match status" value="1"/>
</dbReference>
<evidence type="ECO:0000256" key="5">
    <source>
        <dbReference type="SAM" id="Phobius"/>
    </source>
</evidence>
<evidence type="ECO:0000256" key="1">
    <source>
        <dbReference type="ARBA" id="ARBA00022617"/>
    </source>
</evidence>
<keyword evidence="5" id="KW-1133">Transmembrane helix</keyword>
<keyword evidence="5" id="KW-0472">Membrane</keyword>
<evidence type="ECO:0000256" key="4">
    <source>
        <dbReference type="PROSITE-ProRule" id="PRU00433"/>
    </source>
</evidence>
<dbReference type="OrthoDB" id="9782196at2"/>
<keyword evidence="8" id="KW-1185">Reference proteome</keyword>
<dbReference type="GO" id="GO:0046872">
    <property type="term" value="F:metal ion binding"/>
    <property type="evidence" value="ECO:0007669"/>
    <property type="project" value="UniProtKB-KW"/>
</dbReference>
<dbReference type="SUPFAM" id="SSF46626">
    <property type="entry name" value="Cytochrome c"/>
    <property type="match status" value="1"/>
</dbReference>
<evidence type="ECO:0000256" key="2">
    <source>
        <dbReference type="ARBA" id="ARBA00022723"/>
    </source>
</evidence>
<name>W7YGC3_9BACT</name>
<keyword evidence="2 4" id="KW-0479">Metal-binding</keyword>
<dbReference type="PANTHER" id="PTHR39425">
    <property type="entry name" value="LIPOPROTEIN CYTOCHROME C"/>
    <property type="match status" value="1"/>
</dbReference>
<dbReference type="CDD" id="cd08168">
    <property type="entry name" value="Cytochrom_C3"/>
    <property type="match status" value="1"/>
</dbReference>
<dbReference type="AlphaFoldDB" id="W7YGC3"/>
<dbReference type="GO" id="GO:0020037">
    <property type="term" value="F:heme binding"/>
    <property type="evidence" value="ECO:0007669"/>
    <property type="project" value="InterPro"/>
</dbReference>
<dbReference type="SUPFAM" id="SSF48695">
    <property type="entry name" value="Multiheme cytochromes"/>
    <property type="match status" value="1"/>
</dbReference>
<keyword evidence="5" id="KW-0812">Transmembrane</keyword>
<protein>
    <submittedName>
        <fullName evidence="7">Class III cytochrome C family protein</fullName>
    </submittedName>
</protein>
<dbReference type="Proteomes" id="UP000019402">
    <property type="component" value="Unassembled WGS sequence"/>
</dbReference>
<evidence type="ECO:0000313" key="8">
    <source>
        <dbReference type="Proteomes" id="UP000019402"/>
    </source>
</evidence>